<evidence type="ECO:0000313" key="1">
    <source>
        <dbReference type="EMBL" id="MCH81091.1"/>
    </source>
</evidence>
<evidence type="ECO:0000313" key="2">
    <source>
        <dbReference type="Proteomes" id="UP000265520"/>
    </source>
</evidence>
<name>A0A392M1D8_9FABA</name>
<comment type="caution">
    <text evidence="1">The sequence shown here is derived from an EMBL/GenBank/DDBJ whole genome shotgun (WGS) entry which is preliminary data.</text>
</comment>
<dbReference type="AlphaFoldDB" id="A0A392M1D8"/>
<dbReference type="EMBL" id="LXQA010001870">
    <property type="protein sequence ID" value="MCH81091.1"/>
    <property type="molecule type" value="Genomic_DNA"/>
</dbReference>
<proteinExistence type="predicted"/>
<keyword evidence="2" id="KW-1185">Reference proteome</keyword>
<organism evidence="1 2">
    <name type="scientific">Trifolium medium</name>
    <dbReference type="NCBI Taxonomy" id="97028"/>
    <lineage>
        <taxon>Eukaryota</taxon>
        <taxon>Viridiplantae</taxon>
        <taxon>Streptophyta</taxon>
        <taxon>Embryophyta</taxon>
        <taxon>Tracheophyta</taxon>
        <taxon>Spermatophyta</taxon>
        <taxon>Magnoliopsida</taxon>
        <taxon>eudicotyledons</taxon>
        <taxon>Gunneridae</taxon>
        <taxon>Pentapetalae</taxon>
        <taxon>rosids</taxon>
        <taxon>fabids</taxon>
        <taxon>Fabales</taxon>
        <taxon>Fabaceae</taxon>
        <taxon>Papilionoideae</taxon>
        <taxon>50 kb inversion clade</taxon>
        <taxon>NPAAA clade</taxon>
        <taxon>Hologalegina</taxon>
        <taxon>IRL clade</taxon>
        <taxon>Trifolieae</taxon>
        <taxon>Trifolium</taxon>
    </lineage>
</organism>
<accession>A0A392M1D8</accession>
<gene>
    <name evidence="1" type="ORF">A2U01_0001870</name>
</gene>
<sequence>MKSPISPFVVVFDGSSDAYFWVLCVDKYCKVRGISEMEKMALVDMAMSGCALRWWNWWYPRHPGASWNMFTISLLWRFKPEYRCILPIVDDEEEPDQEI</sequence>
<protein>
    <submittedName>
        <fullName evidence="1">Swarming motility protein ybiA</fullName>
    </submittedName>
</protein>
<dbReference type="Proteomes" id="UP000265520">
    <property type="component" value="Unassembled WGS sequence"/>
</dbReference>
<reference evidence="1 2" key="1">
    <citation type="journal article" date="2018" name="Front. Plant Sci.">
        <title>Red Clover (Trifolium pratense) and Zigzag Clover (T. medium) - A Picture of Genomic Similarities and Differences.</title>
        <authorList>
            <person name="Dluhosova J."/>
            <person name="Istvanek J."/>
            <person name="Nedelnik J."/>
            <person name="Repkova J."/>
        </authorList>
    </citation>
    <scope>NUCLEOTIDE SEQUENCE [LARGE SCALE GENOMIC DNA]</scope>
    <source>
        <strain evidence="2">cv. 10/8</strain>
        <tissue evidence="1">Leaf</tissue>
    </source>
</reference>